<protein>
    <submittedName>
        <fullName evidence="3">Uncharacterized protein</fullName>
    </submittedName>
</protein>
<dbReference type="EMBL" id="CAKKLH010000001">
    <property type="protein sequence ID" value="CAH0098222.1"/>
    <property type="molecule type" value="Genomic_DNA"/>
</dbReference>
<feature type="chain" id="PRO_5035167882" evidence="2">
    <location>
        <begin position="23"/>
        <end position="206"/>
    </location>
</feature>
<accession>A0A8J2R9Z9</accession>
<keyword evidence="1" id="KW-1133">Transmembrane helix</keyword>
<keyword evidence="1" id="KW-0812">Transmembrane</keyword>
<gene>
    <name evidence="3" type="ORF">DGAL_LOCUS269</name>
</gene>
<evidence type="ECO:0000313" key="4">
    <source>
        <dbReference type="Proteomes" id="UP000789390"/>
    </source>
</evidence>
<keyword evidence="2" id="KW-0732">Signal</keyword>
<keyword evidence="1" id="KW-0472">Membrane</keyword>
<evidence type="ECO:0000256" key="2">
    <source>
        <dbReference type="SAM" id="SignalP"/>
    </source>
</evidence>
<proteinExistence type="predicted"/>
<evidence type="ECO:0000313" key="3">
    <source>
        <dbReference type="EMBL" id="CAH0098222.1"/>
    </source>
</evidence>
<dbReference type="Proteomes" id="UP000789390">
    <property type="component" value="Unassembled WGS sequence"/>
</dbReference>
<keyword evidence="4" id="KW-1185">Reference proteome</keyword>
<comment type="caution">
    <text evidence="3">The sequence shown here is derived from an EMBL/GenBank/DDBJ whole genome shotgun (WGS) entry which is preliminary data.</text>
</comment>
<dbReference type="OrthoDB" id="6355201at2759"/>
<organism evidence="3 4">
    <name type="scientific">Daphnia galeata</name>
    <dbReference type="NCBI Taxonomy" id="27404"/>
    <lineage>
        <taxon>Eukaryota</taxon>
        <taxon>Metazoa</taxon>
        <taxon>Ecdysozoa</taxon>
        <taxon>Arthropoda</taxon>
        <taxon>Crustacea</taxon>
        <taxon>Branchiopoda</taxon>
        <taxon>Diplostraca</taxon>
        <taxon>Cladocera</taxon>
        <taxon>Anomopoda</taxon>
        <taxon>Daphniidae</taxon>
        <taxon>Daphnia</taxon>
    </lineage>
</organism>
<feature type="transmembrane region" description="Helical" evidence="1">
    <location>
        <begin position="114"/>
        <end position="145"/>
    </location>
</feature>
<feature type="signal peptide" evidence="2">
    <location>
        <begin position="1"/>
        <end position="22"/>
    </location>
</feature>
<dbReference type="AlphaFoldDB" id="A0A8J2R9Z9"/>
<sequence>MKTFSLVVIAVVAVILSPTCRADGDVIDAVSIEPETKYVGADSMSLLHKFAALRTFNKTNDRSSRQKPSVWTELISRIPMSGLFDVGAKALNVARFWPAGLASLVVGTAPTTGAVVGVVAISIFIIIIWLVIYSIGVLPVGAALLGRQDFDMSSPYYPGTLGHPGMMPPQQPFQGPYPYNQRFQRSLADASRTVMDAIDKFQSKNN</sequence>
<name>A0A8J2R9Z9_9CRUS</name>
<reference evidence="3" key="1">
    <citation type="submission" date="2021-11" db="EMBL/GenBank/DDBJ databases">
        <authorList>
            <person name="Schell T."/>
        </authorList>
    </citation>
    <scope>NUCLEOTIDE SEQUENCE</scope>
    <source>
        <strain evidence="3">M5</strain>
    </source>
</reference>
<evidence type="ECO:0000256" key="1">
    <source>
        <dbReference type="SAM" id="Phobius"/>
    </source>
</evidence>